<protein>
    <recommendedName>
        <fullName evidence="1">PIN domain-containing protein</fullName>
    </recommendedName>
</protein>
<dbReference type="AlphaFoldDB" id="B4CZK2"/>
<name>B4CZK2_9BACT</name>
<evidence type="ECO:0000259" key="1">
    <source>
        <dbReference type="Pfam" id="PF01850"/>
    </source>
</evidence>
<dbReference type="STRING" id="497964.CfE428DRAFT_2090"/>
<organism evidence="2 3">
    <name type="scientific">Chthoniobacter flavus Ellin428</name>
    <dbReference type="NCBI Taxonomy" id="497964"/>
    <lineage>
        <taxon>Bacteria</taxon>
        <taxon>Pseudomonadati</taxon>
        <taxon>Verrucomicrobiota</taxon>
        <taxon>Spartobacteria</taxon>
        <taxon>Chthoniobacterales</taxon>
        <taxon>Chthoniobacteraceae</taxon>
        <taxon>Chthoniobacter</taxon>
    </lineage>
</organism>
<dbReference type="InterPro" id="IPR029060">
    <property type="entry name" value="PIN-like_dom_sf"/>
</dbReference>
<dbReference type="InterPro" id="IPR002716">
    <property type="entry name" value="PIN_dom"/>
</dbReference>
<dbReference type="EMBL" id="ABVL01000005">
    <property type="protein sequence ID" value="EDY20166.1"/>
    <property type="molecule type" value="Genomic_DNA"/>
</dbReference>
<gene>
    <name evidence="2" type="ORF">CfE428DRAFT_2090</name>
</gene>
<dbReference type="Pfam" id="PF01850">
    <property type="entry name" value="PIN"/>
    <property type="match status" value="1"/>
</dbReference>
<evidence type="ECO:0000313" key="2">
    <source>
        <dbReference type="EMBL" id="EDY20166.1"/>
    </source>
</evidence>
<dbReference type="Gene3D" id="3.40.50.1010">
    <property type="entry name" value="5'-nuclease"/>
    <property type="match status" value="1"/>
</dbReference>
<keyword evidence="3" id="KW-1185">Reference proteome</keyword>
<reference evidence="2 3" key="1">
    <citation type="journal article" date="2011" name="J. Bacteriol.">
        <title>Genome sequence of Chthoniobacter flavus Ellin428, an aerobic heterotrophic soil bacterium.</title>
        <authorList>
            <person name="Kant R."/>
            <person name="van Passel M.W."/>
            <person name="Palva A."/>
            <person name="Lucas S."/>
            <person name="Lapidus A."/>
            <person name="Glavina Del Rio T."/>
            <person name="Dalin E."/>
            <person name="Tice H."/>
            <person name="Bruce D."/>
            <person name="Goodwin L."/>
            <person name="Pitluck S."/>
            <person name="Larimer F.W."/>
            <person name="Land M.L."/>
            <person name="Hauser L."/>
            <person name="Sangwan P."/>
            <person name="de Vos W.M."/>
            <person name="Janssen P.H."/>
            <person name="Smidt H."/>
        </authorList>
    </citation>
    <scope>NUCLEOTIDE SEQUENCE [LARGE SCALE GENOMIC DNA]</scope>
    <source>
        <strain evidence="2 3">Ellin428</strain>
    </source>
</reference>
<comment type="caution">
    <text evidence="2">The sequence shown here is derived from an EMBL/GenBank/DDBJ whole genome shotgun (WGS) entry which is preliminary data.</text>
</comment>
<sequence length="139" mass="15788">MAATDGVILDTGPLVAYLAGDEQYHSWATKQFDRLEGPIFTCDAVISEAWFLLRHLPRHLRQLRAMLADGAFDLSFHLEDEGRAIAHLMDRYDDIPMSLADACLVRLSELRPRVPLMTLDSGFKVYRRHGRQLIPVITP</sequence>
<dbReference type="eggNOG" id="COG2402">
    <property type="taxonomic scope" value="Bacteria"/>
</dbReference>
<dbReference type="Proteomes" id="UP000005824">
    <property type="component" value="Unassembled WGS sequence"/>
</dbReference>
<feature type="domain" description="PIN" evidence="1">
    <location>
        <begin position="7"/>
        <end position="126"/>
    </location>
</feature>
<proteinExistence type="predicted"/>
<dbReference type="SUPFAM" id="SSF88723">
    <property type="entry name" value="PIN domain-like"/>
    <property type="match status" value="1"/>
</dbReference>
<evidence type="ECO:0000313" key="3">
    <source>
        <dbReference type="Proteomes" id="UP000005824"/>
    </source>
</evidence>
<accession>B4CZK2</accession>
<dbReference type="RefSeq" id="WP_006979415.1">
    <property type="nucleotide sequence ID" value="NZ_ABVL01000005.1"/>
</dbReference>
<dbReference type="InParanoid" id="B4CZK2"/>